<accession>A0AAD7MCL0</accession>
<dbReference type="EMBL" id="JARKIB010000412">
    <property type="protein sequence ID" value="KAJ7710186.1"/>
    <property type="molecule type" value="Genomic_DNA"/>
</dbReference>
<dbReference type="Proteomes" id="UP001215598">
    <property type="component" value="Unassembled WGS sequence"/>
</dbReference>
<proteinExistence type="predicted"/>
<gene>
    <name evidence="1" type="ORF">B0H16DRAFT_1480754</name>
</gene>
<comment type="caution">
    <text evidence="1">The sequence shown here is derived from an EMBL/GenBank/DDBJ whole genome shotgun (WGS) entry which is preliminary data.</text>
</comment>
<dbReference type="AlphaFoldDB" id="A0AAD7MCL0"/>
<dbReference type="PROSITE" id="PS51257">
    <property type="entry name" value="PROKAR_LIPOPROTEIN"/>
    <property type="match status" value="1"/>
</dbReference>
<evidence type="ECO:0000313" key="2">
    <source>
        <dbReference type="Proteomes" id="UP001215598"/>
    </source>
</evidence>
<protein>
    <submittedName>
        <fullName evidence="1">Uncharacterized protein</fullName>
    </submittedName>
</protein>
<sequence>MFWRAKGSQNANNNALQACMTPFVFPGSLSRRRLIPQEVKDNLHAATDAAMGPTDEITPSPPLVMLMVLGPAVALITPNCCQLKSVAEWYLGAGAILKGCGPFSNDPFIMQQIPAHTCRVVKEYMGMLNISLLSLPGITPTTPSK</sequence>
<reference evidence="1" key="1">
    <citation type="submission" date="2023-03" db="EMBL/GenBank/DDBJ databases">
        <title>Massive genome expansion in bonnet fungi (Mycena s.s.) driven by repeated elements and novel gene families across ecological guilds.</title>
        <authorList>
            <consortium name="Lawrence Berkeley National Laboratory"/>
            <person name="Harder C.B."/>
            <person name="Miyauchi S."/>
            <person name="Viragh M."/>
            <person name="Kuo A."/>
            <person name="Thoen E."/>
            <person name="Andreopoulos B."/>
            <person name="Lu D."/>
            <person name="Skrede I."/>
            <person name="Drula E."/>
            <person name="Henrissat B."/>
            <person name="Morin E."/>
            <person name="Kohler A."/>
            <person name="Barry K."/>
            <person name="LaButti K."/>
            <person name="Morin E."/>
            <person name="Salamov A."/>
            <person name="Lipzen A."/>
            <person name="Mereny Z."/>
            <person name="Hegedus B."/>
            <person name="Baldrian P."/>
            <person name="Stursova M."/>
            <person name="Weitz H."/>
            <person name="Taylor A."/>
            <person name="Grigoriev I.V."/>
            <person name="Nagy L.G."/>
            <person name="Martin F."/>
            <person name="Kauserud H."/>
        </authorList>
    </citation>
    <scope>NUCLEOTIDE SEQUENCE</scope>
    <source>
        <strain evidence="1">CBHHK182m</strain>
    </source>
</reference>
<keyword evidence="2" id="KW-1185">Reference proteome</keyword>
<organism evidence="1 2">
    <name type="scientific">Mycena metata</name>
    <dbReference type="NCBI Taxonomy" id="1033252"/>
    <lineage>
        <taxon>Eukaryota</taxon>
        <taxon>Fungi</taxon>
        <taxon>Dikarya</taxon>
        <taxon>Basidiomycota</taxon>
        <taxon>Agaricomycotina</taxon>
        <taxon>Agaricomycetes</taxon>
        <taxon>Agaricomycetidae</taxon>
        <taxon>Agaricales</taxon>
        <taxon>Marasmiineae</taxon>
        <taxon>Mycenaceae</taxon>
        <taxon>Mycena</taxon>
    </lineage>
</organism>
<evidence type="ECO:0000313" key="1">
    <source>
        <dbReference type="EMBL" id="KAJ7710186.1"/>
    </source>
</evidence>
<name>A0AAD7MCL0_9AGAR</name>